<feature type="domain" description="HTH araC/xylS-type" evidence="4">
    <location>
        <begin position="156"/>
        <end position="258"/>
    </location>
</feature>
<accession>A0ABV4ANY9</accession>
<reference evidence="5 6" key="1">
    <citation type="submission" date="2024-07" db="EMBL/GenBank/DDBJ databases">
        <title>Molecular mechanisms and environmental adaptations of flagellar loss and biofilm growth of Rhodanobacter under environmental stress.</title>
        <authorList>
            <person name="Chen M."/>
        </authorList>
    </citation>
    <scope>NUCLEOTIDE SEQUENCE [LARGE SCALE GENOMIC DNA]</scope>
    <source>
        <strain evidence="5 6">RS22</strain>
    </source>
</reference>
<dbReference type="PROSITE" id="PS01124">
    <property type="entry name" value="HTH_ARAC_FAMILY_2"/>
    <property type="match status" value="1"/>
</dbReference>
<dbReference type="Proteomes" id="UP001562159">
    <property type="component" value="Unassembled WGS sequence"/>
</dbReference>
<dbReference type="Gene3D" id="1.10.10.60">
    <property type="entry name" value="Homeodomain-like"/>
    <property type="match status" value="1"/>
</dbReference>
<keyword evidence="2" id="KW-0238">DNA-binding</keyword>
<evidence type="ECO:0000256" key="2">
    <source>
        <dbReference type="ARBA" id="ARBA00023125"/>
    </source>
</evidence>
<dbReference type="InterPro" id="IPR018060">
    <property type="entry name" value="HTH_AraC"/>
</dbReference>
<gene>
    <name evidence="5" type="ORF">AB7878_01555</name>
</gene>
<dbReference type="SUPFAM" id="SSF46689">
    <property type="entry name" value="Homeodomain-like"/>
    <property type="match status" value="1"/>
</dbReference>
<evidence type="ECO:0000313" key="5">
    <source>
        <dbReference type="EMBL" id="MEY2181089.1"/>
    </source>
</evidence>
<comment type="caution">
    <text evidence="5">The sequence shown here is derived from an EMBL/GenBank/DDBJ whole genome shotgun (WGS) entry which is preliminary data.</text>
</comment>
<dbReference type="PANTHER" id="PTHR46796">
    <property type="entry name" value="HTH-TYPE TRANSCRIPTIONAL ACTIVATOR RHAS-RELATED"/>
    <property type="match status" value="1"/>
</dbReference>
<keyword evidence="3" id="KW-0804">Transcription</keyword>
<dbReference type="InterPro" id="IPR009057">
    <property type="entry name" value="Homeodomain-like_sf"/>
</dbReference>
<dbReference type="Pfam" id="PF20240">
    <property type="entry name" value="DUF6597"/>
    <property type="match status" value="1"/>
</dbReference>
<sequence>MAWHSIVPAPPLDALIETIWDWDMPPAASARERILPVPGTSLIVNLHEDETRVWHDDGRCERASGSVIGGPYQRSWIIDTAEQIRVMGLTFRPGGAHALIGIDVGELGRRDVDLDALFGASARRLRQRLLETPEPLRRLALLEGWLCGLRAEPALDPVIAHAVAVLGRVPQLVRIGALQRDSGWSAHRFGTRFREQVGMTPKQFARLLRFRAVVAQAHPHTEVRWSELAADSGYSDQAHLNHEFRAFAGITPGEFMACRGSGPNHLRLD</sequence>
<dbReference type="SMART" id="SM00342">
    <property type="entry name" value="HTH_ARAC"/>
    <property type="match status" value="1"/>
</dbReference>
<evidence type="ECO:0000259" key="4">
    <source>
        <dbReference type="PROSITE" id="PS01124"/>
    </source>
</evidence>
<dbReference type="EMBL" id="JBGBPY010000001">
    <property type="protein sequence ID" value="MEY2181089.1"/>
    <property type="molecule type" value="Genomic_DNA"/>
</dbReference>
<dbReference type="PANTHER" id="PTHR46796:SF15">
    <property type="entry name" value="BLL1074 PROTEIN"/>
    <property type="match status" value="1"/>
</dbReference>
<keyword evidence="1" id="KW-0805">Transcription regulation</keyword>
<evidence type="ECO:0000313" key="6">
    <source>
        <dbReference type="Proteomes" id="UP001562159"/>
    </source>
</evidence>
<dbReference type="InterPro" id="IPR050204">
    <property type="entry name" value="AraC_XylS_family_regulators"/>
</dbReference>
<proteinExistence type="predicted"/>
<name>A0ABV4ANY9_9GAMM</name>
<evidence type="ECO:0000256" key="1">
    <source>
        <dbReference type="ARBA" id="ARBA00023015"/>
    </source>
</evidence>
<dbReference type="InterPro" id="IPR046532">
    <property type="entry name" value="DUF6597"/>
</dbReference>
<organism evidence="5 6">
    <name type="scientific">Rhodanobacter humi</name>
    <dbReference type="NCBI Taxonomy" id="1888173"/>
    <lineage>
        <taxon>Bacteria</taxon>
        <taxon>Pseudomonadati</taxon>
        <taxon>Pseudomonadota</taxon>
        <taxon>Gammaproteobacteria</taxon>
        <taxon>Lysobacterales</taxon>
        <taxon>Rhodanobacteraceae</taxon>
        <taxon>Rhodanobacter</taxon>
    </lineage>
</organism>
<evidence type="ECO:0000256" key="3">
    <source>
        <dbReference type="ARBA" id="ARBA00023163"/>
    </source>
</evidence>
<protein>
    <submittedName>
        <fullName evidence="5">DUF6597 domain-containing transcriptional factor</fullName>
    </submittedName>
</protein>
<dbReference type="Pfam" id="PF12833">
    <property type="entry name" value="HTH_18"/>
    <property type="match status" value="1"/>
</dbReference>
<keyword evidence="6" id="KW-1185">Reference proteome</keyword>